<evidence type="ECO:0000256" key="14">
    <source>
        <dbReference type="ARBA" id="ARBA00058205"/>
    </source>
</evidence>
<dbReference type="EMBL" id="VLTM01000010">
    <property type="protein sequence ID" value="KAA0165999.1"/>
    <property type="molecule type" value="Genomic_DNA"/>
</dbReference>
<evidence type="ECO:0000256" key="15">
    <source>
        <dbReference type="ARBA" id="ARBA00064709"/>
    </source>
</evidence>
<dbReference type="GO" id="GO:0005739">
    <property type="term" value="C:mitochondrion"/>
    <property type="evidence" value="ECO:0007669"/>
    <property type="project" value="UniProtKB-SubCell"/>
</dbReference>
<dbReference type="GO" id="GO:0047617">
    <property type="term" value="F:fatty acyl-CoA hydrolase activity"/>
    <property type="evidence" value="ECO:0007669"/>
    <property type="project" value="InterPro"/>
</dbReference>
<evidence type="ECO:0000313" key="24">
    <source>
        <dbReference type="Proteomes" id="UP000322899"/>
    </source>
</evidence>
<keyword evidence="6" id="KW-0963">Cytoplasm</keyword>
<evidence type="ECO:0000256" key="2">
    <source>
        <dbReference type="ARBA" id="ARBA00004173"/>
    </source>
</evidence>
<accession>A0A5A8CH71</accession>
<keyword evidence="12" id="KW-0539">Nucleus</keyword>
<feature type="domain" description="Thioesterase" evidence="19">
    <location>
        <begin position="133"/>
        <end position="207"/>
    </location>
</feature>
<evidence type="ECO:0000256" key="6">
    <source>
        <dbReference type="ARBA" id="ARBA00022490"/>
    </source>
</evidence>
<dbReference type="InterPro" id="IPR003736">
    <property type="entry name" value="PAAI_dom"/>
</dbReference>
<dbReference type="InterPro" id="IPR029069">
    <property type="entry name" value="HotDog_dom_sf"/>
</dbReference>
<dbReference type="CDD" id="cd03443">
    <property type="entry name" value="PaaI_thioesterase"/>
    <property type="match status" value="1"/>
</dbReference>
<evidence type="ECO:0000256" key="5">
    <source>
        <dbReference type="ARBA" id="ARBA00008324"/>
    </source>
</evidence>
<dbReference type="Proteomes" id="UP000325113">
    <property type="component" value="Unassembled WGS sequence"/>
</dbReference>
<evidence type="ECO:0000259" key="19">
    <source>
        <dbReference type="Pfam" id="PF03061"/>
    </source>
</evidence>
<comment type="catalytic activity">
    <reaction evidence="13">
        <text>a fatty acyl-CoA + H2O = a fatty acid + CoA + H(+)</text>
        <dbReference type="Rhea" id="RHEA:16781"/>
        <dbReference type="ChEBI" id="CHEBI:15377"/>
        <dbReference type="ChEBI" id="CHEBI:15378"/>
        <dbReference type="ChEBI" id="CHEBI:28868"/>
        <dbReference type="ChEBI" id="CHEBI:57287"/>
        <dbReference type="ChEBI" id="CHEBI:77636"/>
    </reaction>
    <physiologicalReaction direction="left-to-right" evidence="13">
        <dbReference type="Rhea" id="RHEA:16782"/>
    </physiologicalReaction>
</comment>
<dbReference type="NCBIfam" id="TIGR00369">
    <property type="entry name" value="unchar_dom_1"/>
    <property type="match status" value="1"/>
</dbReference>
<evidence type="ECO:0000256" key="13">
    <source>
        <dbReference type="ARBA" id="ARBA00052976"/>
    </source>
</evidence>
<evidence type="ECO:0000256" key="16">
    <source>
        <dbReference type="ARBA" id="ARBA00067273"/>
    </source>
</evidence>
<dbReference type="GO" id="GO:0005634">
    <property type="term" value="C:nucleus"/>
    <property type="evidence" value="ECO:0007669"/>
    <property type="project" value="UniProtKB-SubCell"/>
</dbReference>
<proteinExistence type="inferred from homology"/>
<keyword evidence="8" id="KW-0007">Acetylation</keyword>
<dbReference type="InterPro" id="IPR039298">
    <property type="entry name" value="ACOT13"/>
</dbReference>
<evidence type="ECO:0000313" key="23">
    <source>
        <dbReference type="EMBL" id="KAA0174799.1"/>
    </source>
</evidence>
<evidence type="ECO:0000256" key="8">
    <source>
        <dbReference type="ARBA" id="ARBA00022990"/>
    </source>
</evidence>
<keyword evidence="7" id="KW-0378">Hydrolase</keyword>
<dbReference type="Proteomes" id="UP000324907">
    <property type="component" value="Unassembled WGS sequence"/>
</dbReference>
<keyword evidence="11" id="KW-0206">Cytoskeleton</keyword>
<evidence type="ECO:0000313" key="27">
    <source>
        <dbReference type="Proteomes" id="UP000325113"/>
    </source>
</evidence>
<dbReference type="EMBL" id="VLTN01000022">
    <property type="protein sequence ID" value="KAA0152178.1"/>
    <property type="molecule type" value="Genomic_DNA"/>
</dbReference>
<gene>
    <name evidence="23" type="ORF">FNF27_03696</name>
    <name evidence="22" type="ORF">FNF28_01817</name>
    <name evidence="20" type="ORF">FNF29_04045</name>
    <name evidence="21" type="ORF">FNF31_01613</name>
</gene>
<evidence type="ECO:0000256" key="11">
    <source>
        <dbReference type="ARBA" id="ARBA00023212"/>
    </source>
</evidence>
<evidence type="ECO:0000256" key="4">
    <source>
        <dbReference type="ARBA" id="ARBA00004514"/>
    </source>
</evidence>
<dbReference type="Proteomes" id="UP000322899">
    <property type="component" value="Unassembled WGS sequence"/>
</dbReference>
<evidence type="ECO:0000256" key="12">
    <source>
        <dbReference type="ARBA" id="ARBA00023242"/>
    </source>
</evidence>
<dbReference type="EMBL" id="VLTO01000019">
    <property type="protein sequence ID" value="KAA0174799.1"/>
    <property type="molecule type" value="Genomic_DNA"/>
</dbReference>
<sequence>MPAFARPVRFRQRISALCPPSGHARRRRPPWRLEQAAPRDRARPWYPRIMAAVRGSVSRVAAVARHLSTKAAPAESFIDRVKRLGANAMLGSFVSTGVRFDRVLEGLEVTRIDSEAGEVECLFPVTDASSNAYGTLHGGCVTTLVDVVGTMALLSQDPLRAGVSVELSTSFTAAAKAGDSVRCVGRVTKMGRKLGFTQVDLYRVSDGALAASGRHTKAL</sequence>
<evidence type="ECO:0000256" key="7">
    <source>
        <dbReference type="ARBA" id="ARBA00022801"/>
    </source>
</evidence>
<dbReference type="Proteomes" id="UP000323011">
    <property type="component" value="Unassembled WGS sequence"/>
</dbReference>
<keyword evidence="9" id="KW-0443">Lipid metabolism</keyword>
<dbReference type="OrthoDB" id="46529at2759"/>
<evidence type="ECO:0000313" key="26">
    <source>
        <dbReference type="Proteomes" id="UP000324907"/>
    </source>
</evidence>
<reference evidence="24 25" key="1">
    <citation type="submission" date="2019-07" db="EMBL/GenBank/DDBJ databases">
        <title>Genomes of Cafeteria roenbergensis.</title>
        <authorList>
            <person name="Fischer M.G."/>
            <person name="Hackl T."/>
            <person name="Roman M."/>
        </authorList>
    </citation>
    <scope>NUCLEOTIDE SEQUENCE [LARGE SCALE GENOMIC DNA]</scope>
    <source>
        <strain evidence="20 25">BVI</strain>
        <strain evidence="21 27">Cflag</strain>
        <strain evidence="23 24">E4-10P</strain>
        <strain evidence="22 26">RCC970-E3</strain>
    </source>
</reference>
<keyword evidence="25" id="KW-1185">Reference proteome</keyword>
<evidence type="ECO:0000256" key="1">
    <source>
        <dbReference type="ARBA" id="ARBA00004123"/>
    </source>
</evidence>
<dbReference type="EMBL" id="VLTL01000018">
    <property type="protein sequence ID" value="KAA0169879.1"/>
    <property type="molecule type" value="Genomic_DNA"/>
</dbReference>
<organism evidence="20 25">
    <name type="scientific">Cafeteria roenbergensis</name>
    <name type="common">Marine flagellate</name>
    <dbReference type="NCBI Taxonomy" id="33653"/>
    <lineage>
        <taxon>Eukaryota</taxon>
        <taxon>Sar</taxon>
        <taxon>Stramenopiles</taxon>
        <taxon>Bigyra</taxon>
        <taxon>Opalozoa</taxon>
        <taxon>Bicosoecida</taxon>
        <taxon>Cafeteriaceae</taxon>
        <taxon>Cafeteria</taxon>
    </lineage>
</organism>
<evidence type="ECO:0000256" key="3">
    <source>
        <dbReference type="ARBA" id="ARBA00004186"/>
    </source>
</evidence>
<evidence type="ECO:0000313" key="21">
    <source>
        <dbReference type="EMBL" id="KAA0165999.1"/>
    </source>
</evidence>
<dbReference type="GO" id="GO:0005829">
    <property type="term" value="C:cytosol"/>
    <property type="evidence" value="ECO:0007669"/>
    <property type="project" value="UniProtKB-SubCell"/>
</dbReference>
<keyword evidence="10" id="KW-0496">Mitochondrion</keyword>
<dbReference type="SUPFAM" id="SSF54637">
    <property type="entry name" value="Thioesterase/thiol ester dehydrase-isomerase"/>
    <property type="match status" value="1"/>
</dbReference>
<name>A0A5A8CH71_CAFRO</name>
<comment type="function">
    <text evidence="14">Catalyzes the hydrolysis of acyl-CoAs into free fatty acids and coenzyme A (CoASH), regulating their respective intracellular levels. Has acyl-CoA thioesterase activity towards medium (C12) and long-chain (C18) fatty acyl-CoA substrates. Can also hydrolyze 3-hydroxyphenylacetyl-CoA and 3,4-dihydroxyphenylacetyl-CoA (in vitro). May play a role in controlling adaptive thermogenesis.</text>
</comment>
<evidence type="ECO:0000256" key="18">
    <source>
        <dbReference type="ARBA" id="ARBA00083956"/>
    </source>
</evidence>
<dbReference type="FunFam" id="3.10.129.10:FF:000021">
    <property type="entry name" value="Acyl-coenzyme A thioesterase 13"/>
    <property type="match status" value="1"/>
</dbReference>
<dbReference type="Gene3D" id="3.10.129.10">
    <property type="entry name" value="Hotdog Thioesterase"/>
    <property type="match status" value="1"/>
</dbReference>
<evidence type="ECO:0000256" key="17">
    <source>
        <dbReference type="ARBA" id="ARBA00081533"/>
    </source>
</evidence>
<evidence type="ECO:0000313" key="25">
    <source>
        <dbReference type="Proteomes" id="UP000323011"/>
    </source>
</evidence>
<comment type="subcellular location">
    <subcellularLocation>
        <location evidence="3">Cytoplasm</location>
        <location evidence="3">Cytoskeleton</location>
        <location evidence="3">Spindle</location>
    </subcellularLocation>
    <subcellularLocation>
        <location evidence="4">Cytoplasm</location>
        <location evidence="4">Cytosol</location>
    </subcellularLocation>
    <subcellularLocation>
        <location evidence="2">Mitochondrion</location>
    </subcellularLocation>
    <subcellularLocation>
        <location evidence="1">Nucleus</location>
    </subcellularLocation>
</comment>
<protein>
    <recommendedName>
        <fullName evidence="16">Acyl-coenzyme A thioesterase 13</fullName>
    </recommendedName>
    <alternativeName>
        <fullName evidence="17">Hotdog-fold thioesterase superfamily member 2</fullName>
    </alternativeName>
    <alternativeName>
        <fullName evidence="18">Thioesterase superfamily member 2</fullName>
    </alternativeName>
</protein>
<comment type="subunit">
    <text evidence="15">Homotetramer. Interacts with PCTP.</text>
</comment>
<evidence type="ECO:0000313" key="20">
    <source>
        <dbReference type="EMBL" id="KAA0152178.1"/>
    </source>
</evidence>
<comment type="caution">
    <text evidence="20">The sequence shown here is derived from an EMBL/GenBank/DDBJ whole genome shotgun (WGS) entry which is preliminary data.</text>
</comment>
<evidence type="ECO:0000313" key="22">
    <source>
        <dbReference type="EMBL" id="KAA0169879.1"/>
    </source>
</evidence>
<dbReference type="AlphaFoldDB" id="A0A5A8CH71"/>
<dbReference type="PANTHER" id="PTHR21660:SF1">
    <property type="entry name" value="ACYL-COENZYME A THIOESTERASE 13"/>
    <property type="match status" value="1"/>
</dbReference>
<dbReference type="Pfam" id="PF03061">
    <property type="entry name" value="4HBT"/>
    <property type="match status" value="1"/>
</dbReference>
<evidence type="ECO:0000256" key="9">
    <source>
        <dbReference type="ARBA" id="ARBA00023098"/>
    </source>
</evidence>
<dbReference type="GO" id="GO:0005819">
    <property type="term" value="C:spindle"/>
    <property type="evidence" value="ECO:0007669"/>
    <property type="project" value="UniProtKB-SubCell"/>
</dbReference>
<comment type="similarity">
    <text evidence="5">Belongs to the thioesterase PaaI family.</text>
</comment>
<dbReference type="InterPro" id="IPR006683">
    <property type="entry name" value="Thioestr_dom"/>
</dbReference>
<dbReference type="PANTHER" id="PTHR21660">
    <property type="entry name" value="THIOESTERASE SUPERFAMILY MEMBER-RELATED"/>
    <property type="match status" value="1"/>
</dbReference>
<dbReference type="GO" id="GO:0006629">
    <property type="term" value="P:lipid metabolic process"/>
    <property type="evidence" value="ECO:0007669"/>
    <property type="project" value="UniProtKB-KW"/>
</dbReference>
<evidence type="ECO:0000256" key="10">
    <source>
        <dbReference type="ARBA" id="ARBA00023128"/>
    </source>
</evidence>